<dbReference type="Proteomes" id="UP000005963">
    <property type="component" value="Unassembled WGS sequence"/>
</dbReference>
<protein>
    <submittedName>
        <fullName evidence="2">Uncharacterized protein</fullName>
    </submittedName>
</protein>
<name>A0ABN0EL69_9FIRM</name>
<evidence type="ECO:0000313" key="3">
    <source>
        <dbReference type="Proteomes" id="UP000005963"/>
    </source>
</evidence>
<comment type="caution">
    <text evidence="2">The sequence shown here is derived from an EMBL/GenBank/DDBJ whole genome shotgun (WGS) entry which is preliminary data.</text>
</comment>
<keyword evidence="1" id="KW-0472">Membrane</keyword>
<evidence type="ECO:0000313" key="2">
    <source>
        <dbReference type="EMBL" id="EHR38918.1"/>
    </source>
</evidence>
<keyword evidence="1" id="KW-1133">Transmembrane helix</keyword>
<proteinExistence type="predicted"/>
<dbReference type="RefSeq" id="WP_008537504.1">
    <property type="nucleotide sequence ID" value="NZ_JH601090.1"/>
</dbReference>
<dbReference type="GeneID" id="62778981"/>
<keyword evidence="3" id="KW-1185">Reference proteome</keyword>
<organism evidence="2 3">
    <name type="scientific">Megamonas funiformis YIT 11815</name>
    <dbReference type="NCBI Taxonomy" id="742816"/>
    <lineage>
        <taxon>Bacteria</taxon>
        <taxon>Bacillati</taxon>
        <taxon>Bacillota</taxon>
        <taxon>Negativicutes</taxon>
        <taxon>Selenomonadales</taxon>
        <taxon>Selenomonadaceae</taxon>
        <taxon>Megamonas</taxon>
    </lineage>
</organism>
<reference evidence="2 3" key="1">
    <citation type="submission" date="2012-01" db="EMBL/GenBank/DDBJ databases">
        <title>The Genome Sequence of Megamonas funiformis YIT 11815.</title>
        <authorList>
            <consortium name="The Broad Institute Genome Sequencing Platform"/>
            <person name="Earl A."/>
            <person name="Ward D."/>
            <person name="Feldgarden M."/>
            <person name="Gevers D."/>
            <person name="Morotomi M."/>
            <person name="Young S.K."/>
            <person name="Zeng Q."/>
            <person name="Gargeya S."/>
            <person name="Fitzgerald M."/>
            <person name="Haas B."/>
            <person name="Abouelleil A."/>
            <person name="Alvarado L."/>
            <person name="Arachchi H.M."/>
            <person name="Berlin A."/>
            <person name="Chapman S.B."/>
            <person name="Gearin G."/>
            <person name="Goldberg J."/>
            <person name="Griggs A."/>
            <person name="Gujja S."/>
            <person name="Hansen M."/>
            <person name="Heiman D."/>
            <person name="Howarth C."/>
            <person name="Larimer J."/>
            <person name="Lui A."/>
            <person name="MacDonald P.J.P."/>
            <person name="McCowen C."/>
            <person name="Montmayeur A."/>
            <person name="Murphy C."/>
            <person name="Neiman D."/>
            <person name="Pearson M."/>
            <person name="Priest M."/>
            <person name="Roberts A."/>
            <person name="Saif S."/>
            <person name="Shea T."/>
            <person name="Sisk P."/>
            <person name="Stolte C."/>
            <person name="Sykes S."/>
            <person name="Wortman J."/>
            <person name="Nusbaum C."/>
            <person name="Birren B."/>
        </authorList>
    </citation>
    <scope>NUCLEOTIDE SEQUENCE [LARGE SCALE GENOMIC DNA]</scope>
    <source>
        <strain evidence="2 3">YIT 11815</strain>
    </source>
</reference>
<dbReference type="EMBL" id="ADMB01000014">
    <property type="protein sequence ID" value="EHR38918.1"/>
    <property type="molecule type" value="Genomic_DNA"/>
</dbReference>
<accession>A0ABN0EL69</accession>
<evidence type="ECO:0000256" key="1">
    <source>
        <dbReference type="SAM" id="Phobius"/>
    </source>
</evidence>
<keyword evidence="1" id="KW-0812">Transmembrane</keyword>
<feature type="transmembrane region" description="Helical" evidence="1">
    <location>
        <begin position="37"/>
        <end position="54"/>
    </location>
</feature>
<gene>
    <name evidence="2" type="ORF">HMPREF9454_00311</name>
</gene>
<sequence>MDIFMDILGFLKYIAIGILSLFVIGIALAIVTDMFRLLLDVIVFIIIAPFYILFHPIMFVTKPMTCFKNIFMKCPCFGEEYHEAHKTPAEIAEEKQQASVGVNEEEIAFFNRLEEDRYLKELRKKGESLW</sequence>
<feature type="transmembrane region" description="Helical" evidence="1">
    <location>
        <begin position="7"/>
        <end position="31"/>
    </location>
</feature>